<dbReference type="Proteomes" id="UP001241605">
    <property type="component" value="Chromosome"/>
</dbReference>
<evidence type="ECO:0000313" key="1">
    <source>
        <dbReference type="EMBL" id="WGW05531.1"/>
    </source>
</evidence>
<dbReference type="EMBL" id="CP124616">
    <property type="protein sequence ID" value="WGW05531.1"/>
    <property type="molecule type" value="Genomic_DNA"/>
</dbReference>
<keyword evidence="2" id="KW-1185">Reference proteome</keyword>
<dbReference type="CDD" id="cd07812">
    <property type="entry name" value="SRPBCC"/>
    <property type="match status" value="1"/>
</dbReference>
<sequence>MQLTASEDIEAPLERVFAELSDFEAIERQALRRGVAVKRTGDSGGSPAAGMGWTTGFAFRGKTREAQITLSDYTAPEQMVFDTVSGGLEAATRIEVVALSRSRTRINVTTELKPKTLSARLLVQSLKLAKGGIDKRFRKKMAGYAKDLELKLKQGA</sequence>
<organism evidence="1 2">
    <name type="scientific">Tropicibacter oceani</name>
    <dbReference type="NCBI Taxonomy" id="3058420"/>
    <lineage>
        <taxon>Bacteria</taxon>
        <taxon>Pseudomonadati</taxon>
        <taxon>Pseudomonadota</taxon>
        <taxon>Alphaproteobacteria</taxon>
        <taxon>Rhodobacterales</taxon>
        <taxon>Roseobacteraceae</taxon>
        <taxon>Tropicibacter</taxon>
    </lineage>
</organism>
<dbReference type="InterPro" id="IPR019587">
    <property type="entry name" value="Polyketide_cyclase/dehydratase"/>
</dbReference>
<proteinExistence type="predicted"/>
<protein>
    <submittedName>
        <fullName evidence="1">SRPBCC family protein</fullName>
    </submittedName>
</protein>
<reference evidence="1 2" key="1">
    <citation type="submission" date="2023-05" db="EMBL/GenBank/DDBJ databases">
        <title>YMD87, complete Genome.</title>
        <authorList>
            <person name="Zhang J."/>
            <person name="Xu X."/>
        </authorList>
    </citation>
    <scope>NUCLEOTIDE SEQUENCE [LARGE SCALE GENOMIC DNA]</scope>
    <source>
        <strain evidence="1 2">YMD87</strain>
    </source>
</reference>
<dbReference type="InterPro" id="IPR023393">
    <property type="entry name" value="START-like_dom_sf"/>
</dbReference>
<dbReference type="Pfam" id="PF10604">
    <property type="entry name" value="Polyketide_cyc2"/>
    <property type="match status" value="1"/>
</dbReference>
<dbReference type="Gene3D" id="3.30.530.20">
    <property type="match status" value="1"/>
</dbReference>
<dbReference type="SUPFAM" id="SSF55961">
    <property type="entry name" value="Bet v1-like"/>
    <property type="match status" value="1"/>
</dbReference>
<name>A0ABY8QLL8_9RHOB</name>
<evidence type="ECO:0000313" key="2">
    <source>
        <dbReference type="Proteomes" id="UP001241605"/>
    </source>
</evidence>
<gene>
    <name evidence="1" type="ORF">QF118_08290</name>
</gene>
<dbReference type="RefSeq" id="WP_282302155.1">
    <property type="nucleotide sequence ID" value="NZ_CP124616.1"/>
</dbReference>
<accession>A0ABY8QLL8</accession>